<dbReference type="AlphaFoldDB" id="A0A6B9V7R9"/>
<dbReference type="Proteomes" id="UP000464620">
    <property type="component" value="Chromosome B09"/>
</dbReference>
<protein>
    <submittedName>
        <fullName evidence="1">Uncharacterized protein</fullName>
    </submittedName>
</protein>
<name>A0A6B9V7R9_ARAHY</name>
<proteinExistence type="predicted"/>
<evidence type="ECO:0000313" key="1">
    <source>
        <dbReference type="EMBL" id="QHN77373.1"/>
    </source>
</evidence>
<sequence>MANTKTVTRHLSQNQSSTVMTTCLQYSHNGGEPTFLIKEGTFENSQPQWIQLEIHPPEDEEHPSNIDIRLGPRALWTIRATRAGSGMATSFSKAPEAQPKFITVIPDEKMDSKWFLSNKRSSKVK</sequence>
<gene>
    <name evidence="1" type="ORF">DS421_19g652130</name>
</gene>
<evidence type="ECO:0000313" key="2">
    <source>
        <dbReference type="Proteomes" id="UP000464620"/>
    </source>
</evidence>
<dbReference type="EMBL" id="CP031001">
    <property type="protein sequence ID" value="QHN77373.1"/>
    <property type="molecule type" value="Genomic_DNA"/>
</dbReference>
<accession>A0A6B9V7R9</accession>
<organism evidence="1 2">
    <name type="scientific">Arachis hypogaea</name>
    <name type="common">Peanut</name>
    <dbReference type="NCBI Taxonomy" id="3818"/>
    <lineage>
        <taxon>Eukaryota</taxon>
        <taxon>Viridiplantae</taxon>
        <taxon>Streptophyta</taxon>
        <taxon>Embryophyta</taxon>
        <taxon>Tracheophyta</taxon>
        <taxon>Spermatophyta</taxon>
        <taxon>Magnoliopsida</taxon>
        <taxon>eudicotyledons</taxon>
        <taxon>Gunneridae</taxon>
        <taxon>Pentapetalae</taxon>
        <taxon>rosids</taxon>
        <taxon>fabids</taxon>
        <taxon>Fabales</taxon>
        <taxon>Fabaceae</taxon>
        <taxon>Papilionoideae</taxon>
        <taxon>50 kb inversion clade</taxon>
        <taxon>dalbergioids sensu lato</taxon>
        <taxon>Dalbergieae</taxon>
        <taxon>Pterocarpus clade</taxon>
        <taxon>Arachis</taxon>
    </lineage>
</organism>
<reference evidence="1 2" key="1">
    <citation type="submission" date="2020-01" db="EMBL/GenBank/DDBJ databases">
        <title>Genome sequence of Arachis hypogaea, cultivar Shitouqi.</title>
        <authorList>
            <person name="Zhuang W."/>
            <person name="Chen H."/>
            <person name="Varshney R."/>
            <person name="Wang D."/>
            <person name="Ming R."/>
        </authorList>
    </citation>
    <scope>NUCLEOTIDE SEQUENCE [LARGE SCALE GENOMIC DNA]</scope>
    <source>
        <tissue evidence="1">Young leaf</tissue>
    </source>
</reference>